<accession>A0A916J138</accession>
<dbReference type="InterPro" id="IPR025421">
    <property type="entry name" value="DUF4148"/>
</dbReference>
<organism evidence="3 4">
    <name type="scientific">Cupriavidus yeoncheonensis</name>
    <dbReference type="NCBI Taxonomy" id="1462994"/>
    <lineage>
        <taxon>Bacteria</taxon>
        <taxon>Pseudomonadati</taxon>
        <taxon>Pseudomonadota</taxon>
        <taxon>Betaproteobacteria</taxon>
        <taxon>Burkholderiales</taxon>
        <taxon>Burkholderiaceae</taxon>
        <taxon>Cupriavidus</taxon>
    </lineage>
</organism>
<keyword evidence="4" id="KW-1185">Reference proteome</keyword>
<protein>
    <recommendedName>
        <fullName evidence="5">DUF4148 domain-containing protein</fullName>
    </recommendedName>
</protein>
<keyword evidence="2" id="KW-0732">Signal</keyword>
<feature type="chain" id="PRO_5037938792" description="DUF4148 domain-containing protein" evidence="2">
    <location>
        <begin position="19"/>
        <end position="103"/>
    </location>
</feature>
<dbReference type="Pfam" id="PF13663">
    <property type="entry name" value="DUF4148"/>
    <property type="match status" value="1"/>
</dbReference>
<feature type="signal peptide" evidence="2">
    <location>
        <begin position="1"/>
        <end position="18"/>
    </location>
</feature>
<dbReference type="AlphaFoldDB" id="A0A916J138"/>
<dbReference type="EMBL" id="CAJPUY010000047">
    <property type="protein sequence ID" value="CAG2158413.1"/>
    <property type="molecule type" value="Genomic_DNA"/>
</dbReference>
<reference evidence="3" key="1">
    <citation type="submission" date="2021-03" db="EMBL/GenBank/DDBJ databases">
        <authorList>
            <person name="Peeters C."/>
        </authorList>
    </citation>
    <scope>NUCLEOTIDE SEQUENCE</scope>
    <source>
        <strain evidence="3">LMG 31506</strain>
    </source>
</reference>
<evidence type="ECO:0000313" key="3">
    <source>
        <dbReference type="EMBL" id="CAG2158413.1"/>
    </source>
</evidence>
<evidence type="ECO:0000256" key="2">
    <source>
        <dbReference type="SAM" id="SignalP"/>
    </source>
</evidence>
<feature type="region of interest" description="Disordered" evidence="1">
    <location>
        <begin position="59"/>
        <end position="103"/>
    </location>
</feature>
<dbReference type="Proteomes" id="UP000672934">
    <property type="component" value="Unassembled WGS sequence"/>
</dbReference>
<evidence type="ECO:0000313" key="4">
    <source>
        <dbReference type="Proteomes" id="UP000672934"/>
    </source>
</evidence>
<comment type="caution">
    <text evidence="3">The sequence shown here is derived from an EMBL/GenBank/DDBJ whole genome shotgun (WGS) entry which is preliminary data.</text>
</comment>
<proteinExistence type="predicted"/>
<dbReference type="RefSeq" id="WP_211951171.1">
    <property type="nucleotide sequence ID" value="NZ_CAJPUY010000047.1"/>
</dbReference>
<gene>
    <name evidence="3" type="ORF">LMG31506_06354</name>
</gene>
<feature type="compositionally biased region" description="Basic and acidic residues" evidence="1">
    <location>
        <begin position="76"/>
        <end position="85"/>
    </location>
</feature>
<evidence type="ECO:0000256" key="1">
    <source>
        <dbReference type="SAM" id="MobiDB-lite"/>
    </source>
</evidence>
<evidence type="ECO:0008006" key="5">
    <source>
        <dbReference type="Google" id="ProtNLM"/>
    </source>
</evidence>
<name>A0A916J138_9BURK</name>
<sequence>MNTSFVKFLATISIAAFAAGGGIRLASAADARQSLAGSDSHPITRAELLHELQELKSVGYDPSDDNFPESLQKAQRKLDEKRRAESAMAVTQAHQPAETDLAR</sequence>